<proteinExistence type="predicted"/>
<sequence length="67" mass="7752">MTPIVMCNVSNCRHWKDENRCGAEKILVQTDKLESTFTMEASKEFVLDQLGKVRKSEETCCHTFEPK</sequence>
<accession>A0ABU6NIR7</accession>
<dbReference type="RefSeq" id="WP_035398972.1">
    <property type="nucleotide sequence ID" value="NZ_CP042163.1"/>
</dbReference>
<dbReference type="EMBL" id="JAROAS010000010">
    <property type="protein sequence ID" value="MED4127912.1"/>
    <property type="molecule type" value="Genomic_DNA"/>
</dbReference>
<dbReference type="Proteomes" id="UP001341820">
    <property type="component" value="Unassembled WGS sequence"/>
</dbReference>
<organism evidence="2 3">
    <name type="scientific">Shouchella miscanthi</name>
    <dbReference type="NCBI Taxonomy" id="2598861"/>
    <lineage>
        <taxon>Bacteria</taxon>
        <taxon>Bacillati</taxon>
        <taxon>Bacillota</taxon>
        <taxon>Bacilli</taxon>
        <taxon>Bacillales</taxon>
        <taxon>Bacillaceae</taxon>
        <taxon>Shouchella</taxon>
    </lineage>
</organism>
<dbReference type="Pfam" id="PF07561">
    <property type="entry name" value="DUF1540"/>
    <property type="match status" value="1"/>
</dbReference>
<evidence type="ECO:0000313" key="2">
    <source>
        <dbReference type="EMBL" id="MED4127912.1"/>
    </source>
</evidence>
<dbReference type="InterPro" id="IPR011437">
    <property type="entry name" value="DUF1540"/>
</dbReference>
<protein>
    <submittedName>
        <fullName evidence="2">DUF1540 domain-containing protein</fullName>
    </submittedName>
</protein>
<reference evidence="2 3" key="1">
    <citation type="submission" date="2023-03" db="EMBL/GenBank/DDBJ databases">
        <title>Bacillus Genome Sequencing.</title>
        <authorList>
            <person name="Dunlap C."/>
        </authorList>
    </citation>
    <scope>NUCLEOTIDE SEQUENCE [LARGE SCALE GENOMIC DNA]</scope>
    <source>
        <strain evidence="2 3">B-4107</strain>
    </source>
</reference>
<keyword evidence="3" id="KW-1185">Reference proteome</keyword>
<gene>
    <name evidence="2" type="ORF">P5F74_07165</name>
</gene>
<evidence type="ECO:0000259" key="1">
    <source>
        <dbReference type="Pfam" id="PF07561"/>
    </source>
</evidence>
<comment type="caution">
    <text evidence="2">The sequence shown here is derived from an EMBL/GenBank/DDBJ whole genome shotgun (WGS) entry which is preliminary data.</text>
</comment>
<feature type="domain" description="DUF1540" evidence="1">
    <location>
        <begin position="5"/>
        <end position="64"/>
    </location>
</feature>
<evidence type="ECO:0000313" key="3">
    <source>
        <dbReference type="Proteomes" id="UP001341820"/>
    </source>
</evidence>
<name>A0ABU6NIR7_9BACI</name>